<reference evidence="2 3" key="1">
    <citation type="journal article" date="2020" name="Int. J. Syst. Evol. Microbiol.">
        <title>Novel acetic acid bacteria from cider fermentations: Acetobacter conturbans sp. nov. and Acetobacter fallax sp. nov.</title>
        <authorList>
            <person name="Sombolestani A.S."/>
            <person name="Cleenwerck I."/>
            <person name="Cnockaert M."/>
            <person name="Borremans W."/>
            <person name="Wieme A.D."/>
            <person name="De Vuyst L."/>
            <person name="Vandamme P."/>
        </authorList>
    </citation>
    <scope>NUCLEOTIDE SEQUENCE [LARGE SCALE GENOMIC DNA]</scope>
    <source>
        <strain evidence="2 3">LMG 1627</strain>
    </source>
</reference>
<keyword evidence="1" id="KW-0472">Membrane</keyword>
<evidence type="ECO:0000256" key="1">
    <source>
        <dbReference type="SAM" id="Phobius"/>
    </source>
</evidence>
<gene>
    <name evidence="2" type="ORF">GOB81_03625</name>
</gene>
<sequence>MSATDILRKLAPEDLEEIAKHLDKSLHKHKNELHKQITEHLAEMKGEVKVHEKTIPTGCKVFGFLILVAASAISYVLGRKAAE</sequence>
<feature type="transmembrane region" description="Helical" evidence="1">
    <location>
        <begin position="61"/>
        <end position="78"/>
    </location>
</feature>
<keyword evidence="1" id="KW-1133">Transmembrane helix</keyword>
<proteinExistence type="predicted"/>
<evidence type="ECO:0000313" key="3">
    <source>
        <dbReference type="Proteomes" id="UP000631653"/>
    </source>
</evidence>
<keyword evidence="3" id="KW-1185">Reference proteome</keyword>
<dbReference type="EMBL" id="WOSY01000003">
    <property type="protein sequence ID" value="NHN87721.1"/>
    <property type="molecule type" value="Genomic_DNA"/>
</dbReference>
<comment type="caution">
    <text evidence="2">The sequence shown here is derived from an EMBL/GenBank/DDBJ whole genome shotgun (WGS) entry which is preliminary data.</text>
</comment>
<dbReference type="RefSeq" id="WP_173569028.1">
    <property type="nucleotide sequence ID" value="NZ_WOSY01000003.1"/>
</dbReference>
<dbReference type="Proteomes" id="UP000631653">
    <property type="component" value="Unassembled WGS sequence"/>
</dbReference>
<protein>
    <recommendedName>
        <fullName evidence="4">DUF3618 domain-containing protein</fullName>
    </recommendedName>
</protein>
<evidence type="ECO:0000313" key="2">
    <source>
        <dbReference type="EMBL" id="NHN87721.1"/>
    </source>
</evidence>
<organism evidence="2 3">
    <name type="scientific">Acetobacter conturbans</name>
    <dbReference type="NCBI Taxonomy" id="1737472"/>
    <lineage>
        <taxon>Bacteria</taxon>
        <taxon>Pseudomonadati</taxon>
        <taxon>Pseudomonadota</taxon>
        <taxon>Alphaproteobacteria</taxon>
        <taxon>Acetobacterales</taxon>
        <taxon>Acetobacteraceae</taxon>
        <taxon>Acetobacter</taxon>
    </lineage>
</organism>
<keyword evidence="1" id="KW-0812">Transmembrane</keyword>
<accession>A0ABX0JW60</accession>
<name>A0ABX0JW60_9PROT</name>
<evidence type="ECO:0008006" key="4">
    <source>
        <dbReference type="Google" id="ProtNLM"/>
    </source>
</evidence>